<dbReference type="Proteomes" id="UP000027284">
    <property type="component" value="Unassembled WGS sequence"/>
</dbReference>
<keyword evidence="3" id="KW-1185">Reference proteome</keyword>
<gene>
    <name evidence="2" type="ORF">EG19_09000</name>
</gene>
<sequence>MEGSPASRQVSWKGKLRRLLAAPFRFLLKDELGRIAETERALNRLREELGESQTQLATLGQALLEERATREHDLSDLRQAYLATRSEFEEVRDTRLPRVEADFANFQKAFLALQGELEQLRDVRLLVLERAAQGLQGAFDELQRELVRLRDEALPRVETTQGLLQKAHEQLQQELELVRDSRMPELARAVDALQRGLEAVQHLGEEIRDHRLPAASARLEALVERLFEEITVTRSLVDRLLAHEPLQVGVLEQPWEEELPEAVRRAWLRFLQSHRGSRQEILTRASEYVEVFRGAGPVLDLGCGRGELLEALTKAGIPAFGVDSDPAAVAECQRRGLEARVLDALEALAAQPQGSLGGVACVHLIEHLPAARWMKLFEHAARVLRPGGILAVESPNPETLRVGAGLFWVDPTHLRPVHPEAARFVAEAVGLELVEVRKLRPFPPEQQLAAQVNDERWRPIFQQLDAWLSGARDYLLVARKPFSEKAGS</sequence>
<evidence type="ECO:0008006" key="4">
    <source>
        <dbReference type="Google" id="ProtNLM"/>
    </source>
</evidence>
<protein>
    <recommendedName>
        <fullName evidence="4">Methyltransferase domain-containing protein</fullName>
    </recommendedName>
</protein>
<evidence type="ECO:0000256" key="1">
    <source>
        <dbReference type="SAM" id="Coils"/>
    </source>
</evidence>
<feature type="coiled-coil region" evidence="1">
    <location>
        <begin position="28"/>
        <end position="62"/>
    </location>
</feature>
<dbReference type="AlphaFoldDB" id="A0A062XQ83"/>
<reference evidence="2 3" key="1">
    <citation type="submission" date="2014-04" db="EMBL/GenBank/DDBJ databases">
        <title>The Genome Sequence of Thermoanaerobaculum aquaticum MP-01, The First Cultivated Group 23 Acidobacterium.</title>
        <authorList>
            <person name="Stamps B.W."/>
            <person name="Losey N.A."/>
            <person name="Lawson P.A."/>
            <person name="Stevenson B.S."/>
        </authorList>
    </citation>
    <scope>NUCLEOTIDE SEQUENCE [LARGE SCALE GENOMIC DNA]</scope>
    <source>
        <strain evidence="2 3">MP-01</strain>
    </source>
</reference>
<dbReference type="InterPro" id="IPR029063">
    <property type="entry name" value="SAM-dependent_MTases_sf"/>
</dbReference>
<dbReference type="RefSeq" id="WP_053334745.1">
    <property type="nucleotide sequence ID" value="NZ_JMFG01000004.1"/>
</dbReference>
<keyword evidence="1" id="KW-0175">Coiled coil</keyword>
<accession>A0A062XQ83</accession>
<proteinExistence type="predicted"/>
<dbReference type="OrthoDB" id="9782855at2"/>
<comment type="caution">
    <text evidence="2">The sequence shown here is derived from an EMBL/GenBank/DDBJ whole genome shotgun (WGS) entry which is preliminary data.</text>
</comment>
<dbReference type="PANTHER" id="PTHR43861">
    <property type="entry name" value="TRANS-ACONITATE 2-METHYLTRANSFERASE-RELATED"/>
    <property type="match status" value="1"/>
</dbReference>
<dbReference type="SUPFAM" id="SSF53335">
    <property type="entry name" value="S-adenosyl-L-methionine-dependent methyltransferases"/>
    <property type="match status" value="1"/>
</dbReference>
<dbReference type="Gene3D" id="3.40.50.150">
    <property type="entry name" value="Vaccinia Virus protein VP39"/>
    <property type="match status" value="1"/>
</dbReference>
<dbReference type="CDD" id="cd02440">
    <property type="entry name" value="AdoMet_MTases"/>
    <property type="match status" value="1"/>
</dbReference>
<organism evidence="2 3">
    <name type="scientific">Thermoanaerobaculum aquaticum</name>
    <dbReference type="NCBI Taxonomy" id="1312852"/>
    <lineage>
        <taxon>Bacteria</taxon>
        <taxon>Pseudomonadati</taxon>
        <taxon>Acidobacteriota</taxon>
        <taxon>Thermoanaerobaculia</taxon>
        <taxon>Thermoanaerobaculales</taxon>
        <taxon>Thermoanaerobaculaceae</taxon>
        <taxon>Thermoanaerobaculum</taxon>
    </lineage>
</organism>
<evidence type="ECO:0000313" key="2">
    <source>
        <dbReference type="EMBL" id="KDA54777.1"/>
    </source>
</evidence>
<name>A0A062XQ83_9BACT</name>
<dbReference type="STRING" id="1312852.EG19_09000"/>
<dbReference type="Pfam" id="PF13489">
    <property type="entry name" value="Methyltransf_23"/>
    <property type="match status" value="1"/>
</dbReference>
<feature type="coiled-coil region" evidence="1">
    <location>
        <begin position="125"/>
        <end position="152"/>
    </location>
</feature>
<evidence type="ECO:0000313" key="3">
    <source>
        <dbReference type="Proteomes" id="UP000027284"/>
    </source>
</evidence>
<dbReference type="EMBL" id="JMFG01000004">
    <property type="protein sequence ID" value="KDA54777.1"/>
    <property type="molecule type" value="Genomic_DNA"/>
</dbReference>